<proteinExistence type="predicted"/>
<protein>
    <submittedName>
        <fullName evidence="2">Uncharacterized protein</fullName>
    </submittedName>
</protein>
<feature type="compositionally biased region" description="Low complexity" evidence="1">
    <location>
        <begin position="103"/>
        <end position="114"/>
    </location>
</feature>
<feature type="compositionally biased region" description="Polar residues" evidence="1">
    <location>
        <begin position="172"/>
        <end position="182"/>
    </location>
</feature>
<feature type="region of interest" description="Disordered" evidence="1">
    <location>
        <begin position="144"/>
        <end position="185"/>
    </location>
</feature>
<feature type="compositionally biased region" description="Low complexity" evidence="1">
    <location>
        <begin position="144"/>
        <end position="171"/>
    </location>
</feature>
<organism evidence="2 3">
    <name type="scientific">Angustibacter aerolatus</name>
    <dbReference type="NCBI Taxonomy" id="1162965"/>
    <lineage>
        <taxon>Bacteria</taxon>
        <taxon>Bacillati</taxon>
        <taxon>Actinomycetota</taxon>
        <taxon>Actinomycetes</taxon>
        <taxon>Kineosporiales</taxon>
        <taxon>Kineosporiaceae</taxon>
    </lineage>
</organism>
<evidence type="ECO:0000313" key="2">
    <source>
        <dbReference type="EMBL" id="GMA88166.1"/>
    </source>
</evidence>
<reference evidence="3" key="1">
    <citation type="journal article" date="2019" name="Int. J. Syst. Evol. Microbiol.">
        <title>The Global Catalogue of Microorganisms (GCM) 10K type strain sequencing project: providing services to taxonomists for standard genome sequencing and annotation.</title>
        <authorList>
            <consortium name="The Broad Institute Genomics Platform"/>
            <consortium name="The Broad Institute Genome Sequencing Center for Infectious Disease"/>
            <person name="Wu L."/>
            <person name="Ma J."/>
        </authorList>
    </citation>
    <scope>NUCLEOTIDE SEQUENCE [LARGE SCALE GENOMIC DNA]</scope>
    <source>
        <strain evidence="3">NBRC 108730</strain>
    </source>
</reference>
<dbReference type="Proteomes" id="UP001157017">
    <property type="component" value="Unassembled WGS sequence"/>
</dbReference>
<name>A0ABQ6JIU5_9ACTN</name>
<accession>A0ABQ6JIU5</accession>
<feature type="compositionally biased region" description="Basic residues" evidence="1">
    <location>
        <begin position="91"/>
        <end position="102"/>
    </location>
</feature>
<sequence>MQPDGRYRAATSLPGTARAAGGIAPEPEVAATEAAAGVQRTETVVLDLRTPTNRAAFDRAFVLAGAVAVPRPVALAQVPAKPTKQQTTRQKASKQKASKQKASKQQAARPLTPVRVDAGAASGAARALVARFAADAVVARVTTRTPGAASTTTTTTATTAGATTGSVPASGRQETTLTQARSQDLAVPGSRLADLSGCTA</sequence>
<evidence type="ECO:0000256" key="1">
    <source>
        <dbReference type="SAM" id="MobiDB-lite"/>
    </source>
</evidence>
<dbReference type="EMBL" id="BSUZ01000001">
    <property type="protein sequence ID" value="GMA88166.1"/>
    <property type="molecule type" value="Genomic_DNA"/>
</dbReference>
<feature type="region of interest" description="Disordered" evidence="1">
    <location>
        <begin position="1"/>
        <end position="26"/>
    </location>
</feature>
<evidence type="ECO:0000313" key="3">
    <source>
        <dbReference type="Proteomes" id="UP001157017"/>
    </source>
</evidence>
<keyword evidence="3" id="KW-1185">Reference proteome</keyword>
<comment type="caution">
    <text evidence="2">The sequence shown here is derived from an EMBL/GenBank/DDBJ whole genome shotgun (WGS) entry which is preliminary data.</text>
</comment>
<feature type="region of interest" description="Disordered" evidence="1">
    <location>
        <begin position="78"/>
        <end position="114"/>
    </location>
</feature>
<gene>
    <name evidence="2" type="ORF">GCM10025868_34160</name>
</gene>